<comment type="subcellular location">
    <subcellularLocation>
        <location evidence="1">Cell membrane</location>
        <topology evidence="1">Multi-pass membrane protein</topology>
    </subcellularLocation>
</comment>
<keyword evidence="2" id="KW-0813">Transport</keyword>
<dbReference type="PANTHER" id="PTHR32507:SF8">
    <property type="entry name" value="CNH1P"/>
    <property type="match status" value="1"/>
</dbReference>
<evidence type="ECO:0000256" key="5">
    <source>
        <dbReference type="ARBA" id="ARBA00022692"/>
    </source>
</evidence>
<dbReference type="Proteomes" id="UP001611383">
    <property type="component" value="Chromosome"/>
</dbReference>
<keyword evidence="6 9" id="KW-1133">Transmembrane helix</keyword>
<feature type="transmembrane region" description="Helical" evidence="9">
    <location>
        <begin position="399"/>
        <end position="421"/>
    </location>
</feature>
<evidence type="ECO:0000256" key="6">
    <source>
        <dbReference type="ARBA" id="ARBA00022989"/>
    </source>
</evidence>
<keyword evidence="8 9" id="KW-0472">Membrane</keyword>
<feature type="transmembrane region" description="Helical" evidence="9">
    <location>
        <begin position="314"/>
        <end position="332"/>
    </location>
</feature>
<keyword evidence="4" id="KW-1003">Cell membrane</keyword>
<feature type="transmembrane region" description="Helical" evidence="9">
    <location>
        <begin position="163"/>
        <end position="180"/>
    </location>
</feature>
<feature type="transmembrane region" description="Helical" evidence="9">
    <location>
        <begin position="192"/>
        <end position="215"/>
    </location>
</feature>
<evidence type="ECO:0000256" key="1">
    <source>
        <dbReference type="ARBA" id="ARBA00004651"/>
    </source>
</evidence>
<evidence type="ECO:0000256" key="3">
    <source>
        <dbReference type="ARBA" id="ARBA00022449"/>
    </source>
</evidence>
<evidence type="ECO:0000313" key="11">
    <source>
        <dbReference type="EMBL" id="WNG50825.1"/>
    </source>
</evidence>
<feature type="domain" description="Cation/H+ exchanger transmembrane" evidence="10">
    <location>
        <begin position="16"/>
        <end position="423"/>
    </location>
</feature>
<evidence type="ECO:0000259" key="10">
    <source>
        <dbReference type="Pfam" id="PF00999"/>
    </source>
</evidence>
<dbReference type="Gene3D" id="1.20.1530.20">
    <property type="match status" value="1"/>
</dbReference>
<keyword evidence="3" id="KW-0050">Antiport</keyword>
<keyword evidence="5 9" id="KW-0812">Transmembrane</keyword>
<dbReference type="PANTHER" id="PTHR32507">
    <property type="entry name" value="NA(+)/H(+) ANTIPORTER 1"/>
    <property type="match status" value="1"/>
</dbReference>
<sequence>MHDVIWFVIVGALLIAMALGGSVLKRLPLSTSMLYLVVGFTVGRLGLGRVDPYARAKLLEHLTEIAVLISLFTTGLKMRAPLTAPEWRIAVRLASLTMVLTIGLVTVVGVWLMGLPLGAAVLLGAVLAPTDPVLASDVQVESPFRHETLRFGLTGEAGLNDGTAFPFVMLGVGLLGLHPLGEGLWRWVAVDLLWAVVAGLGVGLLLGGAIGRIILYLRRTHREAVGLDDFLALGLIALSYGVALLIHAYGFLAVFAAGFALRRIEKRSNLGKPPELVEKSAHARLKHEAATDPEHAPAYMAHAVLDFNEQLERIAEVGIVLLLGLLLAGLPFSSEALWFTPLLLLGIRPAAVLLTLVGTRTSRPQRWMMGWFGIRGIGSLYYLFYALTHGVEESLARQLVPLVLTVVAVSIMVHGISVTPLMQRYEEKQSQESSG</sequence>
<dbReference type="InterPro" id="IPR006153">
    <property type="entry name" value="Cation/H_exchanger_TM"/>
</dbReference>
<feature type="transmembrane region" description="Helical" evidence="9">
    <location>
        <begin position="30"/>
        <end position="47"/>
    </location>
</feature>
<evidence type="ECO:0000256" key="9">
    <source>
        <dbReference type="SAM" id="Phobius"/>
    </source>
</evidence>
<keyword evidence="12" id="KW-1185">Reference proteome</keyword>
<evidence type="ECO:0000313" key="12">
    <source>
        <dbReference type="Proteomes" id="UP001611383"/>
    </source>
</evidence>
<gene>
    <name evidence="11" type="ORF">F0U60_46900</name>
</gene>
<dbReference type="RefSeq" id="WP_395810385.1">
    <property type="nucleotide sequence ID" value="NZ_CP043494.1"/>
</dbReference>
<dbReference type="Pfam" id="PF00999">
    <property type="entry name" value="Na_H_Exchanger"/>
    <property type="match status" value="1"/>
</dbReference>
<evidence type="ECO:0000256" key="2">
    <source>
        <dbReference type="ARBA" id="ARBA00022448"/>
    </source>
</evidence>
<feature type="transmembrane region" description="Helical" evidence="9">
    <location>
        <begin position="89"/>
        <end position="113"/>
    </location>
</feature>
<protein>
    <submittedName>
        <fullName evidence="11">Sodium:proton antiporter</fullName>
    </submittedName>
</protein>
<dbReference type="EMBL" id="CP043494">
    <property type="protein sequence ID" value="WNG50825.1"/>
    <property type="molecule type" value="Genomic_DNA"/>
</dbReference>
<accession>A0ABY9X643</accession>
<organism evidence="11 12">
    <name type="scientific">Archangium minus</name>
    <dbReference type="NCBI Taxonomy" id="83450"/>
    <lineage>
        <taxon>Bacteria</taxon>
        <taxon>Pseudomonadati</taxon>
        <taxon>Myxococcota</taxon>
        <taxon>Myxococcia</taxon>
        <taxon>Myxococcales</taxon>
        <taxon>Cystobacterineae</taxon>
        <taxon>Archangiaceae</taxon>
        <taxon>Archangium</taxon>
    </lineage>
</organism>
<dbReference type="InterPro" id="IPR038770">
    <property type="entry name" value="Na+/solute_symporter_sf"/>
</dbReference>
<evidence type="ECO:0000256" key="8">
    <source>
        <dbReference type="ARBA" id="ARBA00023136"/>
    </source>
</evidence>
<feature type="transmembrane region" description="Helical" evidence="9">
    <location>
        <begin position="235"/>
        <end position="261"/>
    </location>
</feature>
<name>A0ABY9X643_9BACT</name>
<feature type="transmembrane region" description="Helical" evidence="9">
    <location>
        <begin position="338"/>
        <end position="357"/>
    </location>
</feature>
<proteinExistence type="predicted"/>
<feature type="transmembrane region" description="Helical" evidence="9">
    <location>
        <begin position="369"/>
        <end position="387"/>
    </location>
</feature>
<reference evidence="11 12" key="1">
    <citation type="submission" date="2019-08" db="EMBL/GenBank/DDBJ databases">
        <title>Archangium and Cystobacter genomes.</title>
        <authorList>
            <person name="Chen I.-C.K."/>
            <person name="Wielgoss S."/>
        </authorList>
    </citation>
    <scope>NUCLEOTIDE SEQUENCE [LARGE SCALE GENOMIC DNA]</scope>
    <source>
        <strain evidence="11 12">Cbm 6</strain>
    </source>
</reference>
<evidence type="ECO:0000256" key="7">
    <source>
        <dbReference type="ARBA" id="ARBA00023065"/>
    </source>
</evidence>
<evidence type="ECO:0000256" key="4">
    <source>
        <dbReference type="ARBA" id="ARBA00022475"/>
    </source>
</evidence>
<keyword evidence="7" id="KW-0406">Ion transport</keyword>